<dbReference type="AlphaFoldDB" id="A0A1S9PBN1"/>
<evidence type="ECO:0000313" key="2">
    <source>
        <dbReference type="Proteomes" id="UP000189739"/>
    </source>
</evidence>
<sequence>MKIITSVLLIVMFSLKTIVSSGQDSSHTCSCSQSKELLVKPQGFPIKINALARKDSNYLILNVINNREDTFYLFDSYLKKDYYSSRHLHRIDTKKGIYKISFLPIIPFLTTELSDVIKNDPLFKKGQITYHFTQLLPNSIFEIKIPIKELLRNSELLNNVIKDYDVRQLNKYSKSNYEEVFSNNLRNTLYKFQIELAVYRSVELLCKKGAYYYQEEEFDRQSKDFELLSVDIDNIKYIFDSK</sequence>
<accession>A0A1S9PBN1</accession>
<dbReference type="RefSeq" id="WP_078349646.1">
    <property type="nucleotide sequence ID" value="NZ_MBTF01000024.1"/>
</dbReference>
<organism evidence="1 2">
    <name type="scientific">Mucilaginibacter pedocola</name>
    <dbReference type="NCBI Taxonomy" id="1792845"/>
    <lineage>
        <taxon>Bacteria</taxon>
        <taxon>Pseudomonadati</taxon>
        <taxon>Bacteroidota</taxon>
        <taxon>Sphingobacteriia</taxon>
        <taxon>Sphingobacteriales</taxon>
        <taxon>Sphingobacteriaceae</taxon>
        <taxon>Mucilaginibacter</taxon>
    </lineage>
</organism>
<evidence type="ECO:0000313" key="1">
    <source>
        <dbReference type="EMBL" id="OOQ58394.1"/>
    </source>
</evidence>
<protein>
    <submittedName>
        <fullName evidence="1">Uncharacterized protein</fullName>
    </submittedName>
</protein>
<comment type="caution">
    <text evidence="1">The sequence shown here is derived from an EMBL/GenBank/DDBJ whole genome shotgun (WGS) entry which is preliminary data.</text>
</comment>
<dbReference type="Proteomes" id="UP000189739">
    <property type="component" value="Unassembled WGS sequence"/>
</dbReference>
<dbReference type="EMBL" id="MBTF01000024">
    <property type="protein sequence ID" value="OOQ58394.1"/>
    <property type="molecule type" value="Genomic_DNA"/>
</dbReference>
<keyword evidence="2" id="KW-1185">Reference proteome</keyword>
<gene>
    <name evidence="1" type="ORF">BC343_30245</name>
</gene>
<name>A0A1S9PBN1_9SPHI</name>
<reference evidence="1 2" key="1">
    <citation type="submission" date="2016-07" db="EMBL/GenBank/DDBJ databases">
        <title>Genomic analysis of zinc-resistant bacterium Mucilaginibacter pedocola TBZ30.</title>
        <authorList>
            <person name="Huang J."/>
            <person name="Tang J."/>
        </authorList>
    </citation>
    <scope>NUCLEOTIDE SEQUENCE [LARGE SCALE GENOMIC DNA]</scope>
    <source>
        <strain evidence="1 2">TBZ30</strain>
    </source>
</reference>
<dbReference type="OrthoDB" id="1495130at2"/>
<proteinExistence type="predicted"/>